<feature type="region of interest" description="Disordered" evidence="1">
    <location>
        <begin position="231"/>
        <end position="307"/>
    </location>
</feature>
<dbReference type="AlphaFoldDB" id="A0A9D4MDW6"/>
<feature type="compositionally biased region" description="Acidic residues" evidence="1">
    <location>
        <begin position="268"/>
        <end position="279"/>
    </location>
</feature>
<evidence type="ECO:0000256" key="1">
    <source>
        <dbReference type="SAM" id="MobiDB-lite"/>
    </source>
</evidence>
<name>A0A9D4MDW6_DREPO</name>
<gene>
    <name evidence="2" type="ORF">DPMN_038839</name>
</gene>
<dbReference type="Proteomes" id="UP000828390">
    <property type="component" value="Unassembled WGS sequence"/>
</dbReference>
<accession>A0A9D4MDW6</accession>
<evidence type="ECO:0000313" key="2">
    <source>
        <dbReference type="EMBL" id="KAH3875570.1"/>
    </source>
</evidence>
<dbReference type="InterPro" id="IPR012337">
    <property type="entry name" value="RNaseH-like_sf"/>
</dbReference>
<dbReference type="SUPFAM" id="SSF53098">
    <property type="entry name" value="Ribonuclease H-like"/>
    <property type="match status" value="1"/>
</dbReference>
<dbReference type="EMBL" id="JAIWYP010000002">
    <property type="protein sequence ID" value="KAH3875570.1"/>
    <property type="molecule type" value="Genomic_DNA"/>
</dbReference>
<protein>
    <submittedName>
        <fullName evidence="2">Uncharacterized protein</fullName>
    </submittedName>
</protein>
<sequence length="307" mass="34194">MPKQKVVVVKTNIGKIMRYIILKVIPPMTALWLENEIENKQSRNNTGTVNAVKFLFLVSRKTKTAPSKSLTKNNQGSITGQSQTKTALISTRPIKVVQRTAVDATMKLLDLNIKELPLTEEDGEFIDQLIKLLEPFTTATTALCGEKYPTVSLIFNYKKLLTLHVTANDLDSETISRVKAALLGDLQSRLVDPRFRDIQFITDQNRTDALAAIKNRMSTIALQMGLLSNRRKATADDSDQPPQLNILNDEEQSDDNNNYKEQEPAIVVEEDTPEEDSDQEPSSALGRLFDSSAADKGENGSLTNILF</sequence>
<evidence type="ECO:0000313" key="3">
    <source>
        <dbReference type="Proteomes" id="UP000828390"/>
    </source>
</evidence>
<reference evidence="2" key="2">
    <citation type="submission" date="2020-11" db="EMBL/GenBank/DDBJ databases">
        <authorList>
            <person name="McCartney M.A."/>
            <person name="Auch B."/>
            <person name="Kono T."/>
            <person name="Mallez S."/>
            <person name="Becker A."/>
            <person name="Gohl D.M."/>
            <person name="Silverstein K.A.T."/>
            <person name="Koren S."/>
            <person name="Bechman K.B."/>
            <person name="Herman A."/>
            <person name="Abrahante J.E."/>
            <person name="Garbe J."/>
        </authorList>
    </citation>
    <scope>NUCLEOTIDE SEQUENCE</scope>
    <source>
        <strain evidence="2">Duluth1</strain>
        <tissue evidence="2">Whole animal</tissue>
    </source>
</reference>
<organism evidence="2 3">
    <name type="scientific">Dreissena polymorpha</name>
    <name type="common">Zebra mussel</name>
    <name type="synonym">Mytilus polymorpha</name>
    <dbReference type="NCBI Taxonomy" id="45954"/>
    <lineage>
        <taxon>Eukaryota</taxon>
        <taxon>Metazoa</taxon>
        <taxon>Spiralia</taxon>
        <taxon>Lophotrochozoa</taxon>
        <taxon>Mollusca</taxon>
        <taxon>Bivalvia</taxon>
        <taxon>Autobranchia</taxon>
        <taxon>Heteroconchia</taxon>
        <taxon>Euheterodonta</taxon>
        <taxon>Imparidentia</taxon>
        <taxon>Neoheterodontei</taxon>
        <taxon>Myida</taxon>
        <taxon>Dreissenoidea</taxon>
        <taxon>Dreissenidae</taxon>
        <taxon>Dreissena</taxon>
    </lineage>
</organism>
<proteinExistence type="predicted"/>
<keyword evidence="3" id="KW-1185">Reference proteome</keyword>
<comment type="caution">
    <text evidence="2">The sequence shown here is derived from an EMBL/GenBank/DDBJ whole genome shotgun (WGS) entry which is preliminary data.</text>
</comment>
<reference evidence="2" key="1">
    <citation type="journal article" date="2019" name="bioRxiv">
        <title>The Genome of the Zebra Mussel, Dreissena polymorpha: A Resource for Invasive Species Research.</title>
        <authorList>
            <person name="McCartney M.A."/>
            <person name="Auch B."/>
            <person name="Kono T."/>
            <person name="Mallez S."/>
            <person name="Zhang Y."/>
            <person name="Obille A."/>
            <person name="Becker A."/>
            <person name="Abrahante J.E."/>
            <person name="Garbe J."/>
            <person name="Badalamenti J.P."/>
            <person name="Herman A."/>
            <person name="Mangelson H."/>
            <person name="Liachko I."/>
            <person name="Sullivan S."/>
            <person name="Sone E.D."/>
            <person name="Koren S."/>
            <person name="Silverstein K.A.T."/>
            <person name="Beckman K.B."/>
            <person name="Gohl D.M."/>
        </authorList>
    </citation>
    <scope>NUCLEOTIDE SEQUENCE</scope>
    <source>
        <strain evidence="2">Duluth1</strain>
        <tissue evidence="2">Whole animal</tissue>
    </source>
</reference>